<reference evidence="1" key="1">
    <citation type="journal article" date="2015" name="Proc. Natl. Acad. Sci. U.S.A.">
        <title>Networks of energetic and metabolic interactions define dynamics in microbial communities.</title>
        <authorList>
            <person name="Embree M."/>
            <person name="Liu J.K."/>
            <person name="Al-Bassam M.M."/>
            <person name="Zengler K."/>
        </authorList>
    </citation>
    <scope>NUCLEOTIDE SEQUENCE</scope>
</reference>
<protein>
    <submittedName>
        <fullName evidence="1">Uncharacterized protein</fullName>
    </submittedName>
</protein>
<evidence type="ECO:0000313" key="1">
    <source>
        <dbReference type="EMBL" id="KUG14372.1"/>
    </source>
</evidence>
<name>A0A0W8F0F6_9ZZZZ</name>
<comment type="caution">
    <text evidence="1">The sequence shown here is derived from an EMBL/GenBank/DDBJ whole genome shotgun (WGS) entry which is preliminary data.</text>
</comment>
<dbReference type="AlphaFoldDB" id="A0A0W8F0F6"/>
<dbReference type="EMBL" id="LNQE01001666">
    <property type="protein sequence ID" value="KUG14372.1"/>
    <property type="molecule type" value="Genomic_DNA"/>
</dbReference>
<organism evidence="1">
    <name type="scientific">hydrocarbon metagenome</name>
    <dbReference type="NCBI Taxonomy" id="938273"/>
    <lineage>
        <taxon>unclassified sequences</taxon>
        <taxon>metagenomes</taxon>
        <taxon>ecological metagenomes</taxon>
    </lineage>
</organism>
<accession>A0A0W8F0F6</accession>
<gene>
    <name evidence="1" type="ORF">ASZ90_015998</name>
</gene>
<sequence>MIETGEVPEFWILMVRVPESSCMNIAGSSVTSVIATCDSGDPVLVVSAAETMVHIPAMMRNAARTTENSILRFRGGVLVIIQILHTMVGGTISLSRSGGEEGDPGTAGADGIMDRRCSTGTVMSFPGIGITTSCQDRREILRAPCRQVR</sequence>
<proteinExistence type="predicted"/>